<dbReference type="GO" id="GO:0005886">
    <property type="term" value="C:plasma membrane"/>
    <property type="evidence" value="ECO:0007669"/>
    <property type="project" value="UniProtKB-SubCell"/>
</dbReference>
<evidence type="ECO:0000313" key="10">
    <source>
        <dbReference type="EMBL" id="KAG5683280.1"/>
    </source>
</evidence>
<evidence type="ECO:0000256" key="7">
    <source>
        <dbReference type="ARBA" id="ARBA00023180"/>
    </source>
</evidence>
<feature type="chain" id="PRO_5039890659" description="Ionotropic receptor" evidence="9">
    <location>
        <begin position="17"/>
        <end position="645"/>
    </location>
</feature>
<organism evidence="10 11">
    <name type="scientific">Polypedilum vanderplanki</name>
    <name type="common">Sleeping chironomid midge</name>
    <dbReference type="NCBI Taxonomy" id="319348"/>
    <lineage>
        <taxon>Eukaryota</taxon>
        <taxon>Metazoa</taxon>
        <taxon>Ecdysozoa</taxon>
        <taxon>Arthropoda</taxon>
        <taxon>Hexapoda</taxon>
        <taxon>Insecta</taxon>
        <taxon>Pterygota</taxon>
        <taxon>Neoptera</taxon>
        <taxon>Endopterygota</taxon>
        <taxon>Diptera</taxon>
        <taxon>Nematocera</taxon>
        <taxon>Chironomoidea</taxon>
        <taxon>Chironomidae</taxon>
        <taxon>Chironominae</taxon>
        <taxon>Polypedilum</taxon>
        <taxon>Polypedilum</taxon>
    </lineage>
</organism>
<keyword evidence="5 8" id="KW-0472">Membrane</keyword>
<dbReference type="PANTHER" id="PTHR42643">
    <property type="entry name" value="IONOTROPIC RECEPTOR 20A-RELATED"/>
    <property type="match status" value="1"/>
</dbReference>
<keyword evidence="9" id="KW-0732">Signal</keyword>
<dbReference type="EMBL" id="JADBJN010000001">
    <property type="protein sequence ID" value="KAG5683280.1"/>
    <property type="molecule type" value="Genomic_DNA"/>
</dbReference>
<evidence type="ECO:0008006" key="12">
    <source>
        <dbReference type="Google" id="ProtNLM"/>
    </source>
</evidence>
<sequence length="645" mass="76503">MKIFLIFLIFFVLIQANRDESEAIAQAMCEVIDKSHKNENWVLNLIIFGEESDNLKDIANELIKRMDKSKPLIINHIEKSQEIKLNNSAIILSKSVTYLNNFHKIVHIDENQRENLNFYVYFEYFGKDILSVRPTIKSDDGFLIHYEYLFLNFEKVVGLNKFDLFSKKFCNDLHVSIINGFNKQLMTWIRKLEIDRKYENFYGCQMIFGHALNSVYYHYTRNYSGEIVHFGIIPLMIDAVSKVANHSYVYVQNKAYINENKRLKVLREMSDLQIRHSIIHKDNKITDLPILDGTELIFIITPGELYTIYEKLFLPFDELTWILLCFTFTTAFIVIFTLKFLKIVRISIYGKEVKNPTLNVVSIFFGNSLIEIPTRNIPRFILILFIWFCLMFRTCYQSKLFEFMTSEMRRPEIQTIDELFERNYTVYTDELNCHTFNQIYNWPKSKLIFLPHGKNHKTPSTIMNLLSNFNTTSERQAVIIGSGFLLFYEKYFETKFKVLKEPLLTSGVVLSIGINNFYSHIFYKTLRELMQSGIPYHFTKMHKEIYFKLVNEKEEKEPKVLTLDDLDFGFFIWFPFIGISIIVFILELIIFKLTKKSFRKMKPAKVHPMVIDENQANDKFETLESILFLCDENPQEYTFKIFFKN</sequence>
<dbReference type="InterPro" id="IPR052192">
    <property type="entry name" value="Insect_Ionotropic_Sensory_Rcpt"/>
</dbReference>
<keyword evidence="7" id="KW-0325">Glycoprotein</keyword>
<dbReference type="OrthoDB" id="6614738at2759"/>
<feature type="signal peptide" evidence="9">
    <location>
        <begin position="1"/>
        <end position="16"/>
    </location>
</feature>
<evidence type="ECO:0000256" key="8">
    <source>
        <dbReference type="SAM" id="Phobius"/>
    </source>
</evidence>
<dbReference type="Gene3D" id="1.10.287.70">
    <property type="match status" value="1"/>
</dbReference>
<dbReference type="Proteomes" id="UP001107558">
    <property type="component" value="Chromosome 1"/>
</dbReference>
<gene>
    <name evidence="10" type="ORF">PVAND_012570</name>
</gene>
<proteinExistence type="predicted"/>
<accession>A0A9J6CMV6</accession>
<feature type="transmembrane region" description="Helical" evidence="8">
    <location>
        <begin position="319"/>
        <end position="341"/>
    </location>
</feature>
<comment type="caution">
    <text evidence="10">The sequence shown here is derived from an EMBL/GenBank/DDBJ whole genome shotgun (WGS) entry which is preliminary data.</text>
</comment>
<dbReference type="PANTHER" id="PTHR42643:SF30">
    <property type="entry name" value="IONOTROPIC RECEPTOR 40A-RELATED"/>
    <property type="match status" value="1"/>
</dbReference>
<evidence type="ECO:0000256" key="3">
    <source>
        <dbReference type="ARBA" id="ARBA00022692"/>
    </source>
</evidence>
<protein>
    <recommendedName>
        <fullName evidence="12">Ionotropic receptor</fullName>
    </recommendedName>
</protein>
<evidence type="ECO:0000256" key="9">
    <source>
        <dbReference type="SAM" id="SignalP"/>
    </source>
</evidence>
<evidence type="ECO:0000256" key="2">
    <source>
        <dbReference type="ARBA" id="ARBA00022475"/>
    </source>
</evidence>
<comment type="subcellular location">
    <subcellularLocation>
        <location evidence="1">Cell membrane</location>
        <topology evidence="1">Multi-pass membrane protein</topology>
    </subcellularLocation>
</comment>
<keyword evidence="4 8" id="KW-1133">Transmembrane helix</keyword>
<keyword evidence="2" id="KW-1003">Cell membrane</keyword>
<feature type="transmembrane region" description="Helical" evidence="8">
    <location>
        <begin position="570"/>
        <end position="591"/>
    </location>
</feature>
<evidence type="ECO:0000256" key="4">
    <source>
        <dbReference type="ARBA" id="ARBA00022989"/>
    </source>
</evidence>
<feature type="transmembrane region" description="Helical" evidence="8">
    <location>
        <begin position="376"/>
        <end position="396"/>
    </location>
</feature>
<name>A0A9J6CMV6_POLVA</name>
<evidence type="ECO:0000256" key="5">
    <source>
        <dbReference type="ARBA" id="ARBA00023136"/>
    </source>
</evidence>
<dbReference type="AlphaFoldDB" id="A0A9J6CMV6"/>
<keyword evidence="6" id="KW-0675">Receptor</keyword>
<reference evidence="10" key="1">
    <citation type="submission" date="2021-03" db="EMBL/GenBank/DDBJ databases">
        <title>Chromosome level genome of the anhydrobiotic midge Polypedilum vanderplanki.</title>
        <authorList>
            <person name="Yoshida Y."/>
            <person name="Kikawada T."/>
            <person name="Gusev O."/>
        </authorList>
    </citation>
    <scope>NUCLEOTIDE SEQUENCE</scope>
    <source>
        <strain evidence="10">NIAS01</strain>
        <tissue evidence="10">Whole body or cell culture</tissue>
    </source>
</reference>
<evidence type="ECO:0000313" key="11">
    <source>
        <dbReference type="Proteomes" id="UP001107558"/>
    </source>
</evidence>
<keyword evidence="11" id="KW-1185">Reference proteome</keyword>
<evidence type="ECO:0000256" key="1">
    <source>
        <dbReference type="ARBA" id="ARBA00004651"/>
    </source>
</evidence>
<keyword evidence="3 8" id="KW-0812">Transmembrane</keyword>
<evidence type="ECO:0000256" key="6">
    <source>
        <dbReference type="ARBA" id="ARBA00023170"/>
    </source>
</evidence>